<name>A0ACC3A131_9EURO</name>
<dbReference type="Proteomes" id="UP001172386">
    <property type="component" value="Unassembled WGS sequence"/>
</dbReference>
<comment type="caution">
    <text evidence="1">The sequence shown here is derived from an EMBL/GenBank/DDBJ whole genome shotgun (WGS) entry which is preliminary data.</text>
</comment>
<protein>
    <submittedName>
        <fullName evidence="1">Uncharacterized protein</fullName>
    </submittedName>
</protein>
<reference evidence="1" key="1">
    <citation type="submission" date="2022-10" db="EMBL/GenBank/DDBJ databases">
        <title>Culturing micro-colonial fungi from biological soil crusts in the Mojave desert and describing Neophaeococcomyces mojavensis, and introducing the new genera and species Taxawa tesnikishii.</title>
        <authorList>
            <person name="Kurbessoian T."/>
            <person name="Stajich J.E."/>
        </authorList>
    </citation>
    <scope>NUCLEOTIDE SEQUENCE</scope>
    <source>
        <strain evidence="1">JES_112</strain>
    </source>
</reference>
<proteinExistence type="predicted"/>
<gene>
    <name evidence="1" type="ORF">H2198_007219</name>
</gene>
<accession>A0ACC3A131</accession>
<organism evidence="1 2">
    <name type="scientific">Neophaeococcomyces mojaviensis</name>
    <dbReference type="NCBI Taxonomy" id="3383035"/>
    <lineage>
        <taxon>Eukaryota</taxon>
        <taxon>Fungi</taxon>
        <taxon>Dikarya</taxon>
        <taxon>Ascomycota</taxon>
        <taxon>Pezizomycotina</taxon>
        <taxon>Eurotiomycetes</taxon>
        <taxon>Chaetothyriomycetidae</taxon>
        <taxon>Chaetothyriales</taxon>
        <taxon>Chaetothyriales incertae sedis</taxon>
        <taxon>Neophaeococcomyces</taxon>
    </lineage>
</organism>
<sequence>MAIGFDNGLNQSTGNQKLTDIQGLPTAAVPRNISRKDEAPSCQEKVSSVGGSGEEMSIISRQDPQIPDPSVNASILSSGEVHVSAEKVHKQVPVQVSKTQIRSIVPPRKPMKPPEPEHLSSQQKVARSADAIADSVPDFDDRAFDEITEELRKAGQEEWALRPRTYKVLSMMNQTILMDEFVKAELWDIAIPYRHSLLPESLSPEQKEAFLAKQHTVLSKEAKNIEGGPKTPHAYFATSADAHFEILGPLGSGAHGVVDKVRSKLSKKVYARKTVLRSEFGFETAALKNFNKEILLMKRLRHHHPIRYVGSYTDPQQVGFLMTPVADCDFQAFLGRLSFTVNDLKCIREAFGCLCTALIYLQEQRCRHKDIKPGNILVKAGKMFITDFGIANDWSDRTRSTTTGQVVSFSVPYAAPEVLSFEPRNTASDMWSLGCVYLDMVTVLNGEKLEAKKEFFANTGTGAPGPTNQEAYKQWVKRLKSSSDNKPLEWISNLLRTNYKSRISAHALMESISECDDEKQYYGECCNAEKTHSIVDSSNKAGNKKALDGETLDRRLTEGAKNGDLTAVKRWLPKIVRAVNRDNRPLSTFKTRAFHSAAFSGHIDVTKELCLSGLYPNWYFPSWADKSALDVAIEQRHETIAQHLVNCGRKYRKDGQSLAKRLNAAAARGMVGITRTLLDNGAPINATSGPEDKTPFEMAVWWNHPAVIRLLMERGADVVVVEAMGWKALNSAIHRGPIPVVNLLLGYLAKIDCQNKNIAYQGGFFGAIINNKAAIAELLLSTGYVNIDWKDPSNGQTQGETALHLAVRLRKVDIVKILIQNKADLEARNRTNVTPLRIAVQNRDQNMVALLLKAGADANARAENHATVFMEALTMRDMQIAQVFIDNGANVDVLTYRGLKLVHLAAERDDDIDILRFLLDNGADINATPKRGIWTPLMGAAQRDQMVTMHELLNRGADHGIQTDSDSYTALHFATRNRNLEAVGLLLAYGAIQKKSQYGLPIEIANQLQQYEIVDLLHEYSTIEPSPFVPFTERLWRPFCDPALCPPVTEVPPKDVCPRHPDLPFDSVPKPATPTLYYPLQSARSQTPTAFPTTYPSTLTTTAPASRSRTPSHNPLLASHFTDPYGHQHDPFAASRASPSFNSLAIPVTAPSAHPRTALYMPSQAPLTTQLYQPYHTTPPTFTALPDLRSRAASFNTFPPSMPITKETEETVQPYTPASEVGTALTSTHSGQWDRAPEHRRSYDLEDTLDDASMEAHWDTQDDARSLPEVEERDNNHPAGRTKLSSEREDMCSQWLSTLDS</sequence>
<dbReference type="EMBL" id="JAPDRQ010000147">
    <property type="protein sequence ID" value="KAJ9653628.1"/>
    <property type="molecule type" value="Genomic_DNA"/>
</dbReference>
<keyword evidence="2" id="KW-1185">Reference proteome</keyword>
<evidence type="ECO:0000313" key="2">
    <source>
        <dbReference type="Proteomes" id="UP001172386"/>
    </source>
</evidence>
<evidence type="ECO:0000313" key="1">
    <source>
        <dbReference type="EMBL" id="KAJ9653628.1"/>
    </source>
</evidence>